<dbReference type="InterPro" id="IPR033121">
    <property type="entry name" value="PEPTIDASE_A1"/>
</dbReference>
<accession>A0A9W8Z2L5</accession>
<feature type="domain" description="Peptidase A1" evidence="11">
    <location>
        <begin position="59"/>
        <end position="398"/>
    </location>
</feature>
<keyword evidence="13" id="KW-1185">Reference proteome</keyword>
<evidence type="ECO:0000256" key="9">
    <source>
        <dbReference type="RuleBase" id="RU000454"/>
    </source>
</evidence>
<reference evidence="12" key="1">
    <citation type="submission" date="2022-10" db="EMBL/GenBank/DDBJ databases">
        <title>Tapping the CABI collections for fungal endophytes: first genome assemblies for Collariella, Neodidymelliopsis, Ascochyta clinopodiicola, Didymella pomorum, Didymosphaeria variabile, Neocosmospora piperis and Neocucurbitaria cava.</title>
        <authorList>
            <person name="Hill R."/>
        </authorList>
    </citation>
    <scope>NUCLEOTIDE SEQUENCE</scope>
    <source>
        <strain evidence="12">IMI 355082</strain>
    </source>
</reference>
<evidence type="ECO:0000256" key="2">
    <source>
        <dbReference type="ARBA" id="ARBA00022670"/>
    </source>
</evidence>
<dbReference type="PRINTS" id="PR00792">
    <property type="entry name" value="PEPSIN"/>
</dbReference>
<feature type="active site" evidence="8">
    <location>
        <position position="276"/>
    </location>
</feature>
<evidence type="ECO:0000313" key="12">
    <source>
        <dbReference type="EMBL" id="KAJ4397702.1"/>
    </source>
</evidence>
<protein>
    <recommendedName>
        <fullName evidence="7">Probable aspartic-type endopeptidase OPSB</fullName>
    </recommendedName>
    <alternativeName>
        <fullName evidence="6">Probable aspartic-type endopeptidase opsB</fullName>
    </alternativeName>
</protein>
<evidence type="ECO:0000256" key="8">
    <source>
        <dbReference type="PIRSR" id="PIRSR601461-1"/>
    </source>
</evidence>
<dbReference type="Gene3D" id="2.40.70.10">
    <property type="entry name" value="Acid Proteases"/>
    <property type="match status" value="2"/>
</dbReference>
<sequence>MWRSAVLAAASFSLLTPAVYAAGTVQWDISKPSHPKFGLRKRAGTQQEVIENSQARGGYFATCSLGTPSQYVTLQLDTGSSDVWIPSSSASVCDEDACMLGSFTSDDSSTYNDLGEVFEISYVDGSFSKGDYFTDTFSIANTTVSNLTMGLGSDTTIPYGLLGIGYSLNEAIIGTKESLGAAYHNLPALMMNEGIIATNAYSLWLNDLDASTGSILFGGIDTQKYVGDLTRIPIIKDNLTDQFDSFIVALTSIQAVSSSGIDSLTSHQTPINVVLDSGTTLSYLPTDIAQQIWEETGAMYSASTGLAIIPCRMQRSTGYFNFTFGGEGGPTIKVGMDELVLDLVVSGPAPQFTSGQYAGEDACEFGIQNTTGTNLLGDTFLRSAYVVYDLINNEIGIAQTDFNETESNIVAFPSQGAVIPSATLASNGTLATSTATFTKPGFLAETGFSNGTSGAAATRPREVFGLSTLVLTMAVMGGITVML</sequence>
<evidence type="ECO:0000256" key="6">
    <source>
        <dbReference type="ARBA" id="ARBA00067536"/>
    </source>
</evidence>
<dbReference type="AlphaFoldDB" id="A0A9W8Z2L5"/>
<dbReference type="SUPFAM" id="SSF50630">
    <property type="entry name" value="Acid proteases"/>
    <property type="match status" value="1"/>
</dbReference>
<name>A0A9W8Z2L5_9PEZI</name>
<dbReference type="Pfam" id="PF00026">
    <property type="entry name" value="Asp"/>
    <property type="match status" value="1"/>
</dbReference>
<keyword evidence="5 9" id="KW-0378">Hydrolase</keyword>
<dbReference type="Proteomes" id="UP001140453">
    <property type="component" value="Unassembled WGS sequence"/>
</dbReference>
<dbReference type="PANTHER" id="PTHR47966:SF65">
    <property type="entry name" value="ASPARTIC-TYPE ENDOPEPTIDASE"/>
    <property type="match status" value="1"/>
</dbReference>
<dbReference type="OrthoDB" id="771136at2759"/>
<evidence type="ECO:0000256" key="3">
    <source>
        <dbReference type="ARBA" id="ARBA00022729"/>
    </source>
</evidence>
<dbReference type="PANTHER" id="PTHR47966">
    <property type="entry name" value="BETA-SITE APP-CLEAVING ENZYME, ISOFORM A-RELATED"/>
    <property type="match status" value="1"/>
</dbReference>
<feature type="signal peptide" evidence="10">
    <location>
        <begin position="1"/>
        <end position="21"/>
    </location>
</feature>
<dbReference type="GO" id="GO:0006508">
    <property type="term" value="P:proteolysis"/>
    <property type="evidence" value="ECO:0007669"/>
    <property type="project" value="UniProtKB-KW"/>
</dbReference>
<evidence type="ECO:0000256" key="4">
    <source>
        <dbReference type="ARBA" id="ARBA00022750"/>
    </source>
</evidence>
<dbReference type="InterPro" id="IPR001461">
    <property type="entry name" value="Aspartic_peptidase_A1"/>
</dbReference>
<evidence type="ECO:0000256" key="7">
    <source>
        <dbReference type="ARBA" id="ARBA00068059"/>
    </source>
</evidence>
<keyword evidence="4 9" id="KW-0064">Aspartyl protease</keyword>
<dbReference type="PROSITE" id="PS00141">
    <property type="entry name" value="ASP_PROTEASE"/>
    <property type="match status" value="1"/>
</dbReference>
<proteinExistence type="inferred from homology"/>
<dbReference type="GO" id="GO:0004190">
    <property type="term" value="F:aspartic-type endopeptidase activity"/>
    <property type="evidence" value="ECO:0007669"/>
    <property type="project" value="UniProtKB-KW"/>
</dbReference>
<comment type="similarity">
    <text evidence="1 9">Belongs to the peptidase A1 family.</text>
</comment>
<comment type="caution">
    <text evidence="12">The sequence shown here is derived from an EMBL/GenBank/DDBJ whole genome shotgun (WGS) entry which is preliminary data.</text>
</comment>
<dbReference type="InterPro" id="IPR001969">
    <property type="entry name" value="Aspartic_peptidase_AS"/>
</dbReference>
<dbReference type="InterPro" id="IPR033876">
    <property type="entry name" value="SAP-like"/>
</dbReference>
<evidence type="ECO:0000259" key="11">
    <source>
        <dbReference type="PROSITE" id="PS51767"/>
    </source>
</evidence>
<evidence type="ECO:0000313" key="13">
    <source>
        <dbReference type="Proteomes" id="UP001140453"/>
    </source>
</evidence>
<organism evidence="12 13">
    <name type="scientific">Gnomoniopsis smithogilvyi</name>
    <dbReference type="NCBI Taxonomy" id="1191159"/>
    <lineage>
        <taxon>Eukaryota</taxon>
        <taxon>Fungi</taxon>
        <taxon>Dikarya</taxon>
        <taxon>Ascomycota</taxon>
        <taxon>Pezizomycotina</taxon>
        <taxon>Sordariomycetes</taxon>
        <taxon>Sordariomycetidae</taxon>
        <taxon>Diaporthales</taxon>
        <taxon>Gnomoniaceae</taxon>
        <taxon>Gnomoniopsis</taxon>
    </lineage>
</organism>
<dbReference type="FunFam" id="2.40.70.10:FF:000011">
    <property type="entry name" value="Aspartic protease"/>
    <property type="match status" value="1"/>
</dbReference>
<evidence type="ECO:0000256" key="1">
    <source>
        <dbReference type="ARBA" id="ARBA00007447"/>
    </source>
</evidence>
<feature type="chain" id="PRO_5040768359" description="Probable aspartic-type endopeptidase OPSB" evidence="10">
    <location>
        <begin position="22"/>
        <end position="483"/>
    </location>
</feature>
<keyword evidence="2 9" id="KW-0645">Protease</keyword>
<feature type="active site" evidence="8">
    <location>
        <position position="77"/>
    </location>
</feature>
<dbReference type="EMBL" id="JAPEVB010000001">
    <property type="protein sequence ID" value="KAJ4397702.1"/>
    <property type="molecule type" value="Genomic_DNA"/>
</dbReference>
<evidence type="ECO:0000256" key="5">
    <source>
        <dbReference type="ARBA" id="ARBA00022801"/>
    </source>
</evidence>
<dbReference type="CDD" id="cd05474">
    <property type="entry name" value="SAP_like"/>
    <property type="match status" value="1"/>
</dbReference>
<evidence type="ECO:0000256" key="10">
    <source>
        <dbReference type="SAM" id="SignalP"/>
    </source>
</evidence>
<dbReference type="InterPro" id="IPR021109">
    <property type="entry name" value="Peptidase_aspartic_dom_sf"/>
</dbReference>
<gene>
    <name evidence="12" type="ORF">N0V93_001936</name>
</gene>
<keyword evidence="3 10" id="KW-0732">Signal</keyword>
<dbReference type="PROSITE" id="PS51767">
    <property type="entry name" value="PEPTIDASE_A1"/>
    <property type="match status" value="1"/>
</dbReference>